<dbReference type="PANTHER" id="PTHR30417">
    <property type="entry name" value="N-ACETYLMURAMOYL-L-ALANINE AMIDASE AMID"/>
    <property type="match status" value="1"/>
</dbReference>
<dbReference type="AlphaFoldDB" id="A0A2R8C838"/>
<evidence type="ECO:0000259" key="5">
    <source>
        <dbReference type="SMART" id="SM00644"/>
    </source>
</evidence>
<evidence type="ECO:0000256" key="2">
    <source>
        <dbReference type="ARBA" id="ARBA00011901"/>
    </source>
</evidence>
<dbReference type="SUPFAM" id="SSF55846">
    <property type="entry name" value="N-acetylmuramoyl-L-alanine amidase-like"/>
    <property type="match status" value="1"/>
</dbReference>
<evidence type="ECO:0000256" key="1">
    <source>
        <dbReference type="ARBA" id="ARBA00001561"/>
    </source>
</evidence>
<dbReference type="GO" id="GO:0009253">
    <property type="term" value="P:peptidoglycan catabolic process"/>
    <property type="evidence" value="ECO:0007669"/>
    <property type="project" value="InterPro"/>
</dbReference>
<dbReference type="GO" id="GO:0071555">
    <property type="term" value="P:cell wall organization"/>
    <property type="evidence" value="ECO:0007669"/>
    <property type="project" value="UniProtKB-KW"/>
</dbReference>
<evidence type="ECO:0000256" key="4">
    <source>
        <dbReference type="ARBA" id="ARBA00023316"/>
    </source>
</evidence>
<name>A0A2R8C838_9RHOB</name>
<dbReference type="PANTHER" id="PTHR30417:SF1">
    <property type="entry name" value="N-ACETYLMURAMOYL-L-ALANINE AMIDASE AMID"/>
    <property type="match status" value="1"/>
</dbReference>
<dbReference type="EMBL" id="ONZG01000004">
    <property type="protein sequence ID" value="SPJ28562.1"/>
    <property type="molecule type" value="Genomic_DNA"/>
</dbReference>
<dbReference type="InterPro" id="IPR036505">
    <property type="entry name" value="Amidase/PGRP_sf"/>
</dbReference>
<proteinExistence type="predicted"/>
<organism evidence="6 7">
    <name type="scientific">Falsiruegeria mediterranea M17</name>
    <dbReference type="NCBI Taxonomy" id="1200281"/>
    <lineage>
        <taxon>Bacteria</taxon>
        <taxon>Pseudomonadati</taxon>
        <taxon>Pseudomonadota</taxon>
        <taxon>Alphaproteobacteria</taxon>
        <taxon>Rhodobacterales</taxon>
        <taxon>Roseobacteraceae</taxon>
        <taxon>Falsiruegeria</taxon>
    </lineage>
</organism>
<protein>
    <recommendedName>
        <fullName evidence="2">N-acetylmuramoyl-L-alanine amidase</fullName>
        <ecNumber evidence="2">3.5.1.28</ecNumber>
    </recommendedName>
</protein>
<gene>
    <name evidence="6" type="primary">amiD_1</name>
    <name evidence="6" type="ORF">TRM7615_02062</name>
</gene>
<dbReference type="CDD" id="cd06583">
    <property type="entry name" value="PGRP"/>
    <property type="match status" value="1"/>
</dbReference>
<sequence>MGMAMPALGIPPRSAVPSRTEASVDATGAIWHPSPNFGPRRDDLTPYLVVIHYTAMEGAVSALERLCDPMAEVSAHYLIGQDGTLWQMVREADRAWHAGAGEWHGQSDINSRSVGIELDNRGDHPFAEPQMAALERLLPQILSRWDIAPKGVIGHSDMAPGRKFDPGPRFDWLRLEQQGLAGGRGNDNGPQDAAWTTFRALAEEAGFTADVDDATLLTAVRLRYRPWGHGALAPEDFSPLGHTSLWT</sequence>
<evidence type="ECO:0000256" key="3">
    <source>
        <dbReference type="ARBA" id="ARBA00022801"/>
    </source>
</evidence>
<keyword evidence="4" id="KW-0961">Cell wall biogenesis/degradation</keyword>
<dbReference type="Pfam" id="PF01510">
    <property type="entry name" value="Amidase_2"/>
    <property type="match status" value="1"/>
</dbReference>
<accession>A0A2R8C838</accession>
<keyword evidence="7" id="KW-1185">Reference proteome</keyword>
<evidence type="ECO:0000313" key="6">
    <source>
        <dbReference type="EMBL" id="SPJ28562.1"/>
    </source>
</evidence>
<comment type="catalytic activity">
    <reaction evidence="1">
        <text>Hydrolyzes the link between N-acetylmuramoyl residues and L-amino acid residues in certain cell-wall glycopeptides.</text>
        <dbReference type="EC" id="3.5.1.28"/>
    </reaction>
</comment>
<dbReference type="Gene3D" id="3.40.80.10">
    <property type="entry name" value="Peptidoglycan recognition protein-like"/>
    <property type="match status" value="1"/>
</dbReference>
<reference evidence="7" key="1">
    <citation type="submission" date="2018-03" db="EMBL/GenBank/DDBJ databases">
        <authorList>
            <person name="Rodrigo-Torres L."/>
            <person name="Arahal R. D."/>
            <person name="Lucena T."/>
        </authorList>
    </citation>
    <scope>NUCLEOTIDE SEQUENCE [LARGE SCALE GENOMIC DNA]</scope>
    <source>
        <strain evidence="7">CECT 7615</strain>
    </source>
</reference>
<feature type="domain" description="N-acetylmuramoyl-L-alanine amidase" evidence="5">
    <location>
        <begin position="34"/>
        <end position="167"/>
    </location>
</feature>
<dbReference type="Proteomes" id="UP000244898">
    <property type="component" value="Unassembled WGS sequence"/>
</dbReference>
<keyword evidence="3 6" id="KW-0378">Hydrolase</keyword>
<dbReference type="EC" id="3.5.1.28" evidence="2"/>
<evidence type="ECO:0000313" key="7">
    <source>
        <dbReference type="Proteomes" id="UP000244898"/>
    </source>
</evidence>
<dbReference type="GO" id="GO:0008745">
    <property type="term" value="F:N-acetylmuramoyl-L-alanine amidase activity"/>
    <property type="evidence" value="ECO:0007669"/>
    <property type="project" value="UniProtKB-EC"/>
</dbReference>
<dbReference type="SMART" id="SM00644">
    <property type="entry name" value="Ami_2"/>
    <property type="match status" value="1"/>
</dbReference>
<dbReference type="GO" id="GO:0009254">
    <property type="term" value="P:peptidoglycan turnover"/>
    <property type="evidence" value="ECO:0007669"/>
    <property type="project" value="TreeGrafter"/>
</dbReference>
<dbReference type="InterPro" id="IPR051206">
    <property type="entry name" value="NAMLAA_amidase_2"/>
</dbReference>
<dbReference type="InterPro" id="IPR002502">
    <property type="entry name" value="Amidase_domain"/>
</dbReference>